<feature type="repeat" description="TPR" evidence="3">
    <location>
        <begin position="19"/>
        <end position="52"/>
    </location>
</feature>
<evidence type="ECO:0000256" key="4">
    <source>
        <dbReference type="SAM" id="MobiDB-lite"/>
    </source>
</evidence>
<dbReference type="EMBL" id="PGTM01000268">
    <property type="protein sequence ID" value="PJF34800.1"/>
    <property type="molecule type" value="Genomic_DNA"/>
</dbReference>
<dbReference type="SMART" id="SM00028">
    <property type="entry name" value="TPR"/>
    <property type="match status" value="4"/>
</dbReference>
<dbReference type="InterPro" id="IPR011990">
    <property type="entry name" value="TPR-like_helical_dom_sf"/>
</dbReference>
<accession>A0A2M8PB69</accession>
<dbReference type="PROSITE" id="PS50005">
    <property type="entry name" value="TPR"/>
    <property type="match status" value="2"/>
</dbReference>
<protein>
    <submittedName>
        <fullName evidence="5">Uncharacterized protein</fullName>
    </submittedName>
</protein>
<dbReference type="InterPro" id="IPR019734">
    <property type="entry name" value="TPR_rpt"/>
</dbReference>
<dbReference type="Gene3D" id="1.25.40.10">
    <property type="entry name" value="Tetratricopeptide repeat domain"/>
    <property type="match status" value="2"/>
</dbReference>
<dbReference type="Pfam" id="PF13432">
    <property type="entry name" value="TPR_16"/>
    <property type="match status" value="1"/>
</dbReference>
<evidence type="ECO:0000313" key="6">
    <source>
        <dbReference type="Proteomes" id="UP000229681"/>
    </source>
</evidence>
<dbReference type="PANTHER" id="PTHR44858:SF1">
    <property type="entry name" value="UDP-N-ACETYLGLUCOSAMINE--PEPTIDE N-ACETYLGLUCOSAMINYLTRANSFERASE SPINDLY-RELATED"/>
    <property type="match status" value="1"/>
</dbReference>
<reference evidence="5 6" key="1">
    <citation type="submission" date="2017-11" db="EMBL/GenBank/DDBJ databases">
        <title>Evolution of Phototrophy in the Chloroflexi Phylum Driven by Horizontal Gene Transfer.</title>
        <authorList>
            <person name="Ward L.M."/>
            <person name="Hemp J."/>
            <person name="Shih P.M."/>
            <person name="Mcglynn S.E."/>
            <person name="Fischer W."/>
        </authorList>
    </citation>
    <scope>NUCLEOTIDE SEQUENCE [LARGE SCALE GENOMIC DNA]</scope>
    <source>
        <strain evidence="5">JP3_13</strain>
    </source>
</reference>
<evidence type="ECO:0000256" key="1">
    <source>
        <dbReference type="ARBA" id="ARBA00022737"/>
    </source>
</evidence>
<gene>
    <name evidence="5" type="ORF">CUN49_13820</name>
</gene>
<comment type="caution">
    <text evidence="5">The sequence shown here is derived from an EMBL/GenBank/DDBJ whole genome shotgun (WGS) entry which is preliminary data.</text>
</comment>
<evidence type="ECO:0000313" key="5">
    <source>
        <dbReference type="EMBL" id="PJF34800.1"/>
    </source>
</evidence>
<dbReference type="InterPro" id="IPR050498">
    <property type="entry name" value="Ycf3"/>
</dbReference>
<evidence type="ECO:0000256" key="2">
    <source>
        <dbReference type="ARBA" id="ARBA00022803"/>
    </source>
</evidence>
<dbReference type="SUPFAM" id="SSF48452">
    <property type="entry name" value="TPR-like"/>
    <property type="match status" value="1"/>
</dbReference>
<keyword evidence="1" id="KW-0677">Repeat</keyword>
<dbReference type="PANTHER" id="PTHR44858">
    <property type="entry name" value="TETRATRICOPEPTIDE REPEAT PROTEIN 6"/>
    <property type="match status" value="1"/>
</dbReference>
<organism evidence="5 6">
    <name type="scientific">Candidatus Thermofonsia Clade 1 bacterium</name>
    <dbReference type="NCBI Taxonomy" id="2364210"/>
    <lineage>
        <taxon>Bacteria</taxon>
        <taxon>Bacillati</taxon>
        <taxon>Chloroflexota</taxon>
        <taxon>Candidatus Thermofontia</taxon>
        <taxon>Candidatus Thermofonsia Clade 1</taxon>
    </lineage>
</organism>
<sequence>MSNPRLERARRLGLTHATAEAYYHRGLQAYQKGDLENAVLDLSEAIYYDRRYAEYYATRGLFYVEYGKFAEAEADLHYALRLNKRLWLAHFALGVLRYKQKEYEAAHQHFLQATRHPDAKPEAWFYLAVTHYLLDNLLEALQAIETAINGFHPADNRRGEAQRWKAEIEKAIAARAPKPMAESSARRRRSRHTSVTETN</sequence>
<evidence type="ECO:0000256" key="3">
    <source>
        <dbReference type="PROSITE-ProRule" id="PRU00339"/>
    </source>
</evidence>
<feature type="repeat" description="TPR" evidence="3">
    <location>
        <begin position="53"/>
        <end position="86"/>
    </location>
</feature>
<dbReference type="AlphaFoldDB" id="A0A2M8PB69"/>
<dbReference type="Proteomes" id="UP000229681">
    <property type="component" value="Unassembled WGS sequence"/>
</dbReference>
<proteinExistence type="predicted"/>
<feature type="region of interest" description="Disordered" evidence="4">
    <location>
        <begin position="175"/>
        <end position="199"/>
    </location>
</feature>
<keyword evidence="2 3" id="KW-0802">TPR repeat</keyword>
<name>A0A2M8PB69_9CHLR</name>